<feature type="transmembrane region" description="Helical" evidence="6">
    <location>
        <begin position="341"/>
        <end position="360"/>
    </location>
</feature>
<dbReference type="PANTHER" id="PTHR43385:SF1">
    <property type="entry name" value="RIBOFLAVIN TRANSPORTER RIBJ"/>
    <property type="match status" value="1"/>
</dbReference>
<organism evidence="7 8">
    <name type="scientific">Haloferula chungangensis</name>
    <dbReference type="NCBI Taxonomy" id="1048331"/>
    <lineage>
        <taxon>Bacteria</taxon>
        <taxon>Pseudomonadati</taxon>
        <taxon>Verrucomicrobiota</taxon>
        <taxon>Verrucomicrobiia</taxon>
        <taxon>Verrucomicrobiales</taxon>
        <taxon>Verrucomicrobiaceae</taxon>
        <taxon>Haloferula</taxon>
    </lineage>
</organism>
<evidence type="ECO:0000256" key="6">
    <source>
        <dbReference type="SAM" id="Phobius"/>
    </source>
</evidence>
<evidence type="ECO:0000256" key="1">
    <source>
        <dbReference type="ARBA" id="ARBA00004141"/>
    </source>
</evidence>
<evidence type="ECO:0000256" key="3">
    <source>
        <dbReference type="ARBA" id="ARBA00022692"/>
    </source>
</evidence>
<feature type="transmembrane region" description="Helical" evidence="6">
    <location>
        <begin position="160"/>
        <end position="178"/>
    </location>
</feature>
<reference evidence="8" key="1">
    <citation type="journal article" date="2019" name="Int. J. Syst. Evol. Microbiol.">
        <title>The Global Catalogue of Microorganisms (GCM) 10K type strain sequencing project: providing services to taxonomists for standard genome sequencing and annotation.</title>
        <authorList>
            <consortium name="The Broad Institute Genomics Platform"/>
            <consortium name="The Broad Institute Genome Sequencing Center for Infectious Disease"/>
            <person name="Wu L."/>
            <person name="Ma J."/>
        </authorList>
    </citation>
    <scope>NUCLEOTIDE SEQUENCE [LARGE SCALE GENOMIC DNA]</scope>
    <source>
        <strain evidence="8">CGMCC 4.1467</strain>
    </source>
</reference>
<comment type="caution">
    <text evidence="7">The sequence shown here is derived from an EMBL/GenBank/DDBJ whole genome shotgun (WGS) entry which is preliminary data.</text>
</comment>
<evidence type="ECO:0000313" key="7">
    <source>
        <dbReference type="EMBL" id="MFC7338919.1"/>
    </source>
</evidence>
<dbReference type="Pfam" id="PF07690">
    <property type="entry name" value="MFS_1"/>
    <property type="match status" value="1"/>
</dbReference>
<dbReference type="PANTHER" id="PTHR43385">
    <property type="entry name" value="RIBOFLAVIN TRANSPORTER RIBJ"/>
    <property type="match status" value="1"/>
</dbReference>
<comment type="subcellular location">
    <subcellularLocation>
        <location evidence="1">Membrane</location>
        <topology evidence="1">Multi-pass membrane protein</topology>
    </subcellularLocation>
</comment>
<dbReference type="SUPFAM" id="SSF103473">
    <property type="entry name" value="MFS general substrate transporter"/>
    <property type="match status" value="1"/>
</dbReference>
<dbReference type="InterPro" id="IPR052983">
    <property type="entry name" value="MFS_Riboflavin_Transporter"/>
</dbReference>
<feature type="transmembrane region" description="Helical" evidence="6">
    <location>
        <begin position="372"/>
        <end position="392"/>
    </location>
</feature>
<evidence type="ECO:0000313" key="8">
    <source>
        <dbReference type="Proteomes" id="UP001596472"/>
    </source>
</evidence>
<dbReference type="InterPro" id="IPR036259">
    <property type="entry name" value="MFS_trans_sf"/>
</dbReference>
<feature type="transmembrane region" description="Helical" evidence="6">
    <location>
        <begin position="46"/>
        <end position="66"/>
    </location>
</feature>
<keyword evidence="2" id="KW-0813">Transport</keyword>
<accession>A0ABW2LAU4</accession>
<feature type="transmembrane region" description="Helical" evidence="6">
    <location>
        <begin position="282"/>
        <end position="299"/>
    </location>
</feature>
<sequence>MKPPWGLAWRLAWGQILLWGILYYAFTALSAPIHEDTGWSRPLIHGGLSLGLLTWGVLALPVGMWIQRNGARGIMMAGSLLGGLAFASFGLASEPWHFYLAWVGTGAAMAATLYEPAFAAVTMAFGNRYKQGIVLVTLLGGLASTVFIPLTHFLTEQIGWRQTCLVLGLSVVALGVPLHRTKIQAAPANSRRSPNHRRWSFFDAIAGFRKDFSDRTFLLLSLWFSAHTAAFSGLIFLIVPAMSAAGASSGALLGAMALIGPMQVLGRLAIAARGGEFSSIQTGSWAMISMTLSLIILIVMPSNFAWLACFGVLFGLGNGIMTIMKGTAIAEFFDRARYAELNGAIAAPSVMAKAGAPLLLSAVWQKTAQPELVFVVLLILMLIGLAAVLGLARMKSQRIVPPNSSHGDSQ</sequence>
<feature type="transmembrane region" description="Helical" evidence="6">
    <location>
        <begin position="251"/>
        <end position="270"/>
    </location>
</feature>
<keyword evidence="8" id="KW-1185">Reference proteome</keyword>
<feature type="transmembrane region" description="Helical" evidence="6">
    <location>
        <begin position="133"/>
        <end position="154"/>
    </location>
</feature>
<feature type="transmembrane region" description="Helical" evidence="6">
    <location>
        <begin position="98"/>
        <end position="121"/>
    </location>
</feature>
<dbReference type="Gene3D" id="1.20.1250.20">
    <property type="entry name" value="MFS general substrate transporter like domains"/>
    <property type="match status" value="1"/>
</dbReference>
<feature type="transmembrane region" description="Helical" evidence="6">
    <location>
        <begin position="73"/>
        <end position="92"/>
    </location>
</feature>
<dbReference type="EMBL" id="JBHTBS010000011">
    <property type="protein sequence ID" value="MFC7338919.1"/>
    <property type="molecule type" value="Genomic_DNA"/>
</dbReference>
<dbReference type="InterPro" id="IPR011701">
    <property type="entry name" value="MFS"/>
</dbReference>
<keyword evidence="4 6" id="KW-1133">Transmembrane helix</keyword>
<keyword evidence="5 6" id="KW-0472">Membrane</keyword>
<evidence type="ECO:0000256" key="2">
    <source>
        <dbReference type="ARBA" id="ARBA00022448"/>
    </source>
</evidence>
<feature type="transmembrane region" description="Helical" evidence="6">
    <location>
        <begin position="305"/>
        <end position="329"/>
    </location>
</feature>
<dbReference type="Proteomes" id="UP001596472">
    <property type="component" value="Unassembled WGS sequence"/>
</dbReference>
<keyword evidence="3 6" id="KW-0812">Transmembrane</keyword>
<feature type="transmembrane region" description="Helical" evidence="6">
    <location>
        <begin position="7"/>
        <end position="26"/>
    </location>
</feature>
<evidence type="ECO:0000256" key="4">
    <source>
        <dbReference type="ARBA" id="ARBA00022989"/>
    </source>
</evidence>
<evidence type="ECO:0000256" key="5">
    <source>
        <dbReference type="ARBA" id="ARBA00023136"/>
    </source>
</evidence>
<feature type="transmembrane region" description="Helical" evidence="6">
    <location>
        <begin position="217"/>
        <end position="239"/>
    </location>
</feature>
<name>A0ABW2LAU4_9BACT</name>
<gene>
    <name evidence="7" type="ORF">ACFQY0_17110</name>
</gene>
<protein>
    <submittedName>
        <fullName evidence="7">MFS transporter</fullName>
    </submittedName>
</protein>
<proteinExistence type="predicted"/>